<evidence type="ECO:0000256" key="2">
    <source>
        <dbReference type="ARBA" id="ARBA00022475"/>
    </source>
</evidence>
<feature type="domain" description="ABC3 transporter permease C-terminal" evidence="7">
    <location>
        <begin position="82"/>
        <end position="192"/>
    </location>
</feature>
<feature type="transmembrane region" description="Helical" evidence="6">
    <location>
        <begin position="422"/>
        <end position="440"/>
    </location>
</feature>
<evidence type="ECO:0000256" key="4">
    <source>
        <dbReference type="ARBA" id="ARBA00022989"/>
    </source>
</evidence>
<protein>
    <submittedName>
        <fullName evidence="8">FtsX-like permease family protein</fullName>
    </submittedName>
</protein>
<feature type="transmembrane region" description="Helical" evidence="6">
    <location>
        <begin position="392"/>
        <end position="416"/>
    </location>
</feature>
<dbReference type="Pfam" id="PF02687">
    <property type="entry name" value="FtsX"/>
    <property type="match status" value="1"/>
</dbReference>
<sequence length="453" mass="46003">MTAAPGAVRPAASGSPALVPVRLAWLLARRGSEDRATLLLPVIAFGAVTTLLLTVIAGAQSFGRWDDEVGELYQVLAVVAVALMLVPLITLGGSAARLSARRRDDRLSTLRLVGATPATVAVMTVLESAGLALAGALGGVVGYVVLGPAVQQIPFRGEAIGSAYWLGPLAVVGVLLGVTALAAVSAAVGLRRVTISPLGVRTRQEAPRIGTRRLVVGVAVIGAGVLAMSGQYASFAAIVAVVLVVLASGLAVLNLIGPWAVTRLARAQLRRARTPARLIAARGIAESPKAVWRQVSSVAMTSFVAVIVGTGVSATDGGVGSSTGPDRFLAVDIGTGLVITVVASFLMVACSAGINSAAEILDRAPLSASLHKLGMPWQTLDEARTRTVMVPLVAATVGSALVAAVLILPLTGYALITAPDSLAVIGACLVAGPLITRLGVLATRPLLRRVVTS</sequence>
<keyword evidence="2" id="KW-1003">Cell membrane</keyword>
<comment type="subcellular location">
    <subcellularLocation>
        <location evidence="1">Cell membrane</location>
        <topology evidence="1">Multi-pass membrane protein</topology>
    </subcellularLocation>
</comment>
<accession>A0ABV9D754</accession>
<organism evidence="8 9">
    <name type="scientific">Georgenia faecalis</name>
    <dbReference type="NCBI Taxonomy" id="2483799"/>
    <lineage>
        <taxon>Bacteria</taxon>
        <taxon>Bacillati</taxon>
        <taxon>Actinomycetota</taxon>
        <taxon>Actinomycetes</taxon>
        <taxon>Micrococcales</taxon>
        <taxon>Bogoriellaceae</taxon>
        <taxon>Georgenia</taxon>
    </lineage>
</organism>
<gene>
    <name evidence="8" type="ORF">ACFO3F_04920</name>
</gene>
<keyword evidence="5 6" id="KW-0472">Membrane</keyword>
<feature type="transmembrane region" description="Helical" evidence="6">
    <location>
        <begin position="211"/>
        <end position="229"/>
    </location>
</feature>
<feature type="transmembrane region" description="Helical" evidence="6">
    <location>
        <begin position="333"/>
        <end position="354"/>
    </location>
</feature>
<evidence type="ECO:0000256" key="3">
    <source>
        <dbReference type="ARBA" id="ARBA00022692"/>
    </source>
</evidence>
<dbReference type="Proteomes" id="UP001595955">
    <property type="component" value="Unassembled WGS sequence"/>
</dbReference>
<proteinExistence type="predicted"/>
<evidence type="ECO:0000313" key="8">
    <source>
        <dbReference type="EMBL" id="MFC4554582.1"/>
    </source>
</evidence>
<feature type="transmembrane region" description="Helical" evidence="6">
    <location>
        <begin position="235"/>
        <end position="261"/>
    </location>
</feature>
<keyword evidence="4 6" id="KW-1133">Transmembrane helix</keyword>
<dbReference type="InterPro" id="IPR003838">
    <property type="entry name" value="ABC3_permease_C"/>
</dbReference>
<keyword evidence="9" id="KW-1185">Reference proteome</keyword>
<evidence type="ECO:0000256" key="6">
    <source>
        <dbReference type="SAM" id="Phobius"/>
    </source>
</evidence>
<reference evidence="9" key="1">
    <citation type="journal article" date="2019" name="Int. J. Syst. Evol. Microbiol.">
        <title>The Global Catalogue of Microorganisms (GCM) 10K type strain sequencing project: providing services to taxonomists for standard genome sequencing and annotation.</title>
        <authorList>
            <consortium name="The Broad Institute Genomics Platform"/>
            <consortium name="The Broad Institute Genome Sequencing Center for Infectious Disease"/>
            <person name="Wu L."/>
            <person name="Ma J."/>
        </authorList>
    </citation>
    <scope>NUCLEOTIDE SEQUENCE [LARGE SCALE GENOMIC DNA]</scope>
    <source>
        <strain evidence="9">JCM 3369</strain>
    </source>
</reference>
<name>A0ABV9D754_9MICO</name>
<dbReference type="EMBL" id="JBHSGF010000003">
    <property type="protein sequence ID" value="MFC4554582.1"/>
    <property type="molecule type" value="Genomic_DNA"/>
</dbReference>
<feature type="transmembrane region" description="Helical" evidence="6">
    <location>
        <begin position="165"/>
        <end position="190"/>
    </location>
</feature>
<comment type="caution">
    <text evidence="8">The sequence shown here is derived from an EMBL/GenBank/DDBJ whole genome shotgun (WGS) entry which is preliminary data.</text>
</comment>
<evidence type="ECO:0000313" key="9">
    <source>
        <dbReference type="Proteomes" id="UP001595955"/>
    </source>
</evidence>
<feature type="transmembrane region" description="Helical" evidence="6">
    <location>
        <begin position="72"/>
        <end position="91"/>
    </location>
</feature>
<evidence type="ECO:0000256" key="1">
    <source>
        <dbReference type="ARBA" id="ARBA00004651"/>
    </source>
</evidence>
<feature type="transmembrane region" description="Helical" evidence="6">
    <location>
        <begin position="112"/>
        <end position="145"/>
    </location>
</feature>
<evidence type="ECO:0000256" key="5">
    <source>
        <dbReference type="ARBA" id="ARBA00023136"/>
    </source>
</evidence>
<feature type="transmembrane region" description="Helical" evidence="6">
    <location>
        <begin position="38"/>
        <end position="60"/>
    </location>
</feature>
<keyword evidence="3 6" id="KW-0812">Transmembrane</keyword>
<dbReference type="RefSeq" id="WP_122825161.1">
    <property type="nucleotide sequence ID" value="NZ_CP033325.1"/>
</dbReference>
<feature type="transmembrane region" description="Helical" evidence="6">
    <location>
        <begin position="291"/>
        <end position="313"/>
    </location>
</feature>
<evidence type="ECO:0000259" key="7">
    <source>
        <dbReference type="Pfam" id="PF02687"/>
    </source>
</evidence>